<evidence type="ECO:0000256" key="5">
    <source>
        <dbReference type="ARBA" id="ARBA00022927"/>
    </source>
</evidence>
<gene>
    <name evidence="10" type="primary">LOC111120022</name>
</gene>
<accession>A0A8B8CKI7</accession>
<feature type="region of interest" description="Disordered" evidence="7">
    <location>
        <begin position="734"/>
        <end position="996"/>
    </location>
</feature>
<dbReference type="GO" id="GO:0006896">
    <property type="term" value="P:Golgi to vacuole transport"/>
    <property type="evidence" value="ECO:0007669"/>
    <property type="project" value="TreeGrafter"/>
</dbReference>
<organism evidence="9 10">
    <name type="scientific">Crassostrea virginica</name>
    <name type="common">Eastern oyster</name>
    <dbReference type="NCBI Taxonomy" id="6565"/>
    <lineage>
        <taxon>Eukaryota</taxon>
        <taxon>Metazoa</taxon>
        <taxon>Spiralia</taxon>
        <taxon>Lophotrochozoa</taxon>
        <taxon>Mollusca</taxon>
        <taxon>Bivalvia</taxon>
        <taxon>Autobranchia</taxon>
        <taxon>Pteriomorphia</taxon>
        <taxon>Ostreida</taxon>
        <taxon>Ostreoidea</taxon>
        <taxon>Ostreidae</taxon>
        <taxon>Crassostrea</taxon>
    </lineage>
</organism>
<dbReference type="Pfam" id="PF26171">
    <property type="entry name" value="Mu_AP3"/>
    <property type="match status" value="1"/>
</dbReference>
<dbReference type="GO" id="GO:0016182">
    <property type="term" value="P:synaptic vesicle budding from endosome"/>
    <property type="evidence" value="ECO:0007669"/>
    <property type="project" value="TreeGrafter"/>
</dbReference>
<dbReference type="OrthoDB" id="10264595at2759"/>
<dbReference type="GO" id="GO:0030123">
    <property type="term" value="C:AP-3 adaptor complex"/>
    <property type="evidence" value="ECO:0007669"/>
    <property type="project" value="InterPro"/>
</dbReference>
<keyword evidence="6" id="KW-0472">Membrane</keyword>
<dbReference type="FunFam" id="1.25.10.10:FF:000808">
    <property type="entry name" value="Adaptor related protein complex 3 subunit delta 1"/>
    <property type="match status" value="1"/>
</dbReference>
<feature type="domain" description="AP-3 complex subunit delta" evidence="8">
    <location>
        <begin position="666"/>
        <end position="804"/>
    </location>
</feature>
<dbReference type="Gene3D" id="1.25.10.10">
    <property type="entry name" value="Leucine-rich Repeat Variant"/>
    <property type="match status" value="1"/>
</dbReference>
<dbReference type="GO" id="GO:0098830">
    <property type="term" value="C:presynaptic endosome"/>
    <property type="evidence" value="ECO:0007669"/>
    <property type="project" value="TreeGrafter"/>
</dbReference>
<keyword evidence="9" id="KW-1185">Reference proteome</keyword>
<dbReference type="InterPro" id="IPR002553">
    <property type="entry name" value="Clathrin/coatomer_adapt-like_N"/>
</dbReference>
<dbReference type="Pfam" id="PF06375">
    <property type="entry name" value="AP3D1"/>
    <property type="match status" value="1"/>
</dbReference>
<protein>
    <submittedName>
        <fullName evidence="10">AP-3 complex subunit delta-1-like</fullName>
    </submittedName>
</protein>
<dbReference type="SUPFAM" id="SSF48371">
    <property type="entry name" value="ARM repeat"/>
    <property type="match status" value="1"/>
</dbReference>
<evidence type="ECO:0000256" key="3">
    <source>
        <dbReference type="ARBA" id="ARBA00022448"/>
    </source>
</evidence>
<name>A0A8B8CKI7_CRAVI</name>
<keyword evidence="4" id="KW-0677">Repeat</keyword>
<dbReference type="Proteomes" id="UP000694844">
    <property type="component" value="Chromosome 2"/>
</dbReference>
<dbReference type="AlphaFoldDB" id="A0A8B8CKI7"/>
<evidence type="ECO:0000256" key="4">
    <source>
        <dbReference type="ARBA" id="ARBA00022737"/>
    </source>
</evidence>
<evidence type="ECO:0000259" key="8">
    <source>
        <dbReference type="SMART" id="SM01354"/>
    </source>
</evidence>
<feature type="compositionally biased region" description="Basic residues" evidence="7">
    <location>
        <begin position="740"/>
        <end position="755"/>
    </location>
</feature>
<feature type="compositionally biased region" description="Basic and acidic residues" evidence="7">
    <location>
        <begin position="783"/>
        <end position="813"/>
    </location>
</feature>
<comment type="subcellular location">
    <subcellularLocation>
        <location evidence="1">Endomembrane system</location>
    </subcellularLocation>
</comment>
<reference evidence="10" key="1">
    <citation type="submission" date="2025-08" db="UniProtKB">
        <authorList>
            <consortium name="RefSeq"/>
        </authorList>
    </citation>
    <scope>IDENTIFICATION</scope>
    <source>
        <tissue evidence="10">Whole sample</tissue>
    </source>
</reference>
<dbReference type="GO" id="GO:0010008">
    <property type="term" value="C:endosome membrane"/>
    <property type="evidence" value="ECO:0007669"/>
    <property type="project" value="TreeGrafter"/>
</dbReference>
<dbReference type="FunFam" id="1.25.10.10:FF:000785">
    <property type="entry name" value="Adaptor related protein complex 3 subunit delta 1"/>
    <property type="match status" value="1"/>
</dbReference>
<comment type="similarity">
    <text evidence="2">Belongs to the adaptor complexes large subunit family.</text>
</comment>
<keyword evidence="3" id="KW-0813">Transport</keyword>
<evidence type="ECO:0000256" key="6">
    <source>
        <dbReference type="ARBA" id="ARBA00023136"/>
    </source>
</evidence>
<dbReference type="GO" id="GO:0098943">
    <property type="term" value="P:neurotransmitter receptor transport, postsynaptic endosome to lysosome"/>
    <property type="evidence" value="ECO:0007669"/>
    <property type="project" value="TreeGrafter"/>
</dbReference>
<dbReference type="InterPro" id="IPR016024">
    <property type="entry name" value="ARM-type_fold"/>
</dbReference>
<dbReference type="GO" id="GO:0006623">
    <property type="term" value="P:protein targeting to vacuole"/>
    <property type="evidence" value="ECO:0007669"/>
    <property type="project" value="TreeGrafter"/>
</dbReference>
<dbReference type="KEGG" id="cvn:111120022"/>
<dbReference type="GO" id="GO:0043195">
    <property type="term" value="C:terminal bouton"/>
    <property type="evidence" value="ECO:0007669"/>
    <property type="project" value="TreeGrafter"/>
</dbReference>
<dbReference type="PANTHER" id="PTHR22781">
    <property type="entry name" value="DELTA ADAPTIN-RELATED"/>
    <property type="match status" value="1"/>
</dbReference>
<dbReference type="InterPro" id="IPR011989">
    <property type="entry name" value="ARM-like"/>
</dbReference>
<feature type="compositionally biased region" description="Basic residues" evidence="7">
    <location>
        <begin position="951"/>
        <end position="972"/>
    </location>
</feature>
<dbReference type="Pfam" id="PF01602">
    <property type="entry name" value="Adaptin_N"/>
    <property type="match status" value="1"/>
</dbReference>
<evidence type="ECO:0000313" key="10">
    <source>
        <dbReference type="RefSeq" id="XP_022316358.1"/>
    </source>
</evidence>
<dbReference type="InterPro" id="IPR058898">
    <property type="entry name" value="Mu_AP3"/>
</dbReference>
<evidence type="ECO:0000313" key="9">
    <source>
        <dbReference type="Proteomes" id="UP000694844"/>
    </source>
</evidence>
<proteinExistence type="inferred from homology"/>
<dbReference type="GO" id="GO:0048490">
    <property type="term" value="P:anterograde synaptic vesicle transport"/>
    <property type="evidence" value="ECO:0007669"/>
    <property type="project" value="TreeGrafter"/>
</dbReference>
<evidence type="ECO:0000256" key="7">
    <source>
        <dbReference type="SAM" id="MobiDB-lite"/>
    </source>
</evidence>
<feature type="compositionally biased region" description="Basic and acidic residues" evidence="7">
    <location>
        <begin position="898"/>
        <end position="909"/>
    </location>
</feature>
<dbReference type="PANTHER" id="PTHR22781:SF12">
    <property type="entry name" value="AP-3 COMPLEX SUBUNIT DELTA-1"/>
    <property type="match status" value="1"/>
</dbReference>
<dbReference type="InterPro" id="IPR010474">
    <property type="entry name" value="AP3D_dom_metazoa"/>
</dbReference>
<dbReference type="GO" id="GO:0048499">
    <property type="term" value="P:synaptic vesicle membrane organization"/>
    <property type="evidence" value="ECO:0007669"/>
    <property type="project" value="TreeGrafter"/>
</dbReference>
<dbReference type="GO" id="GO:1904115">
    <property type="term" value="C:axon cytoplasm"/>
    <property type="evidence" value="ECO:0007669"/>
    <property type="project" value="GOC"/>
</dbReference>
<evidence type="ECO:0000256" key="1">
    <source>
        <dbReference type="ARBA" id="ARBA00004308"/>
    </source>
</evidence>
<dbReference type="SMART" id="SM01354">
    <property type="entry name" value="BLVR"/>
    <property type="match status" value="1"/>
</dbReference>
<dbReference type="InterPro" id="IPR017105">
    <property type="entry name" value="AP3_complex_dsu"/>
</dbReference>
<dbReference type="Gene3D" id="3.30.450.50">
    <property type="entry name" value="Longin domain"/>
    <property type="match status" value="1"/>
</dbReference>
<sequence length="1241" mass="140371">MALKKVKGTLERVLDKNLQDLVRGIRNHKENEGKYIAECIDEIKQELRQENQAVKANAVNKLIYLQMLGYDISWAAFHIIEVMSSTKFTFKRIGYLAAAQSFHDSTDVLMLTTNMIRKDLSSQNMYDAGVSLTGLACFVTPDLARDLANDIMTLMTSTRPYLRKKAVLIMYKVFLQFPEALRPAFPRLKEKLEDPDQGVQSAAVNVICELARKNPQNYLSLAPLFFKLMTSSSNNWVLIKIIKLVSSHKPLEPRLGKKLIEPLTNLIHSTSAMSLLYECINTVIAVLISISSGIPNHTASIQLCVQKLRILIEDSDQNLKYLGLLAMSKILATHPKSVQSHKDLILQCLDDKDESIRLRALDLIYGMVSKKNLMEIVKKLMVHMDKAEGTHYRDELLAKIVEISSQSNYQYITNFEWYVSVLVELTRMEGTRHGRMIASQMLDVAIRVQAIRPFAVSQMALLLENSHILANNSQRNGICEVLYAAAWICGEFSQHLKNPREALEAMLKSKITTLPGHIQSVFVQNIMKLYGNILKAAEESDDQDTMKELCQLLTNKLPIFVQSADLEVQERACCMLQVVKYVQKLMDKGAKVGDEVSSLFAGELNPVAPKAQRKVPVPEGLDLDKWINEPLSESSSDEEPTTSIFAINHDDSKSFYKEEKKEVIELTEEELTKRREQRKIDQMHNPHYLRMDNKEKKSAVVEEAEESPVMQIDLSIPLHVPGLASSDKYLKLASQDREKSRKKTKHGKHKKKKKGHMEEESEEEEAAQHTVSTLVDMPEGADTSDKEDDRSTADPYRRLDMDLDEPLRDDEVLPVRTHRIVTESGDMEDEEFKPKKKHKKVKDKGKEEKKKRKEGKEKKSKKKQKAEEASGSASNLLMEAESSPEHVPVTNGLPQSPEQEKQNKTKENDLEFWMNNDSTSAAKSTEIEIKTPEVNVEYANVSSEEDSQKEKKSKKKKEKKTKKEKKSKKDKKLLRADYEEAEGITTPSKEQVPPSQAETPVAVQLPPMSSYVTLGENNSLKMTCDIRASPQRGDQVIVSVVFSNLTDHNIKDLEFNVMDTMNLKLIRGMGSSHHDAIKVPFILLPNAQNEGQFAFTIQDIKVAQKLKGTLTYIVKMEEGSTHEKIDFKLTFPCSSFLVATPCKGSTFTSLLESGDLTEKSSIQFKPQDSEFPVVLAKICFYHHFRVVEQVEKSASVYSKSMQGQHICLLVKMVNDNIKIDGKSTDGTLLSNVLQEIKTTMS</sequence>
<dbReference type="RefSeq" id="XP_022316358.1">
    <property type="nucleotide sequence ID" value="XM_022460650.1"/>
</dbReference>
<keyword evidence="5" id="KW-0653">Protein transport</keyword>
<dbReference type="GeneID" id="111120022"/>
<feature type="compositionally biased region" description="Polar residues" evidence="7">
    <location>
        <begin position="985"/>
        <end position="996"/>
    </location>
</feature>
<evidence type="ECO:0000256" key="2">
    <source>
        <dbReference type="ARBA" id="ARBA00006613"/>
    </source>
</evidence>
<feature type="compositionally biased region" description="Basic residues" evidence="7">
    <location>
        <begin position="834"/>
        <end position="864"/>
    </location>
</feature>